<dbReference type="GO" id="GO:0003714">
    <property type="term" value="F:transcription corepressor activity"/>
    <property type="evidence" value="ECO:0007669"/>
    <property type="project" value="InterPro"/>
</dbReference>
<gene>
    <name evidence="7" type="ORF">OM076_03115</name>
</gene>
<dbReference type="InterPro" id="IPR043322">
    <property type="entry name" value="CtBP"/>
</dbReference>
<dbReference type="FunFam" id="3.40.50.720:FF:000203">
    <property type="entry name" value="D-3-phosphoglycerate dehydrogenase (SerA)"/>
    <property type="match status" value="1"/>
</dbReference>
<dbReference type="Pfam" id="PF02826">
    <property type="entry name" value="2-Hacid_dh_C"/>
    <property type="match status" value="1"/>
</dbReference>
<evidence type="ECO:0000259" key="6">
    <source>
        <dbReference type="Pfam" id="PF02826"/>
    </source>
</evidence>
<evidence type="ECO:0000256" key="2">
    <source>
        <dbReference type="ARBA" id="ARBA00023002"/>
    </source>
</evidence>
<feature type="domain" description="D-isomer specific 2-hydroxyacid dehydrogenase NAD-binding" evidence="6">
    <location>
        <begin position="104"/>
        <end position="280"/>
    </location>
</feature>
<evidence type="ECO:0000256" key="4">
    <source>
        <dbReference type="RuleBase" id="RU003719"/>
    </source>
</evidence>
<organism evidence="7 8">
    <name type="scientific">Solirubrobacter ginsenosidimutans</name>
    <dbReference type="NCBI Taxonomy" id="490573"/>
    <lineage>
        <taxon>Bacteria</taxon>
        <taxon>Bacillati</taxon>
        <taxon>Actinomycetota</taxon>
        <taxon>Thermoleophilia</taxon>
        <taxon>Solirubrobacterales</taxon>
        <taxon>Solirubrobacteraceae</taxon>
        <taxon>Solirubrobacter</taxon>
    </lineage>
</organism>
<dbReference type="PANTHER" id="PTHR43761">
    <property type="entry name" value="D-ISOMER SPECIFIC 2-HYDROXYACID DEHYDROGENASE FAMILY PROTEIN (AFU_ORTHOLOGUE AFUA_1G13630)"/>
    <property type="match status" value="1"/>
</dbReference>
<name>A0A9X3MML3_9ACTN</name>
<evidence type="ECO:0000256" key="3">
    <source>
        <dbReference type="ARBA" id="ARBA00023027"/>
    </source>
</evidence>
<dbReference type="RefSeq" id="WP_270037920.1">
    <property type="nucleotide sequence ID" value="NZ_JAPDOD010000002.1"/>
</dbReference>
<dbReference type="GO" id="GO:0051287">
    <property type="term" value="F:NAD binding"/>
    <property type="evidence" value="ECO:0007669"/>
    <property type="project" value="InterPro"/>
</dbReference>
<reference evidence="7" key="1">
    <citation type="submission" date="2022-10" db="EMBL/GenBank/DDBJ databases">
        <title>The WGS of Solirubrobacter ginsenosidimutans DSM 21036.</title>
        <authorList>
            <person name="Jiang Z."/>
        </authorList>
    </citation>
    <scope>NUCLEOTIDE SEQUENCE</scope>
    <source>
        <strain evidence="7">DSM 21036</strain>
    </source>
</reference>
<dbReference type="InterPro" id="IPR006139">
    <property type="entry name" value="D-isomer_2_OHA_DH_cat_dom"/>
</dbReference>
<keyword evidence="2 4" id="KW-0560">Oxidoreductase</keyword>
<accession>A0A9X3MML3</accession>
<dbReference type="InterPro" id="IPR006140">
    <property type="entry name" value="D-isomer_DH_NAD-bd"/>
</dbReference>
<dbReference type="PROSITE" id="PS00671">
    <property type="entry name" value="D_2_HYDROXYACID_DH_3"/>
    <property type="match status" value="1"/>
</dbReference>
<protein>
    <submittedName>
        <fullName evidence="7">C-terminal binding protein</fullName>
    </submittedName>
</protein>
<dbReference type="SUPFAM" id="SSF51735">
    <property type="entry name" value="NAD(P)-binding Rossmann-fold domains"/>
    <property type="match status" value="1"/>
</dbReference>
<dbReference type="InterPro" id="IPR036291">
    <property type="entry name" value="NAD(P)-bd_dom_sf"/>
</dbReference>
<dbReference type="Pfam" id="PF00389">
    <property type="entry name" value="2-Hacid_dh"/>
    <property type="match status" value="1"/>
</dbReference>
<keyword evidence="3" id="KW-0520">NAD</keyword>
<dbReference type="SUPFAM" id="SSF52283">
    <property type="entry name" value="Formate/glycerate dehydrogenase catalytic domain-like"/>
    <property type="match status" value="1"/>
</dbReference>
<evidence type="ECO:0000313" key="7">
    <source>
        <dbReference type="EMBL" id="MDA0159244.1"/>
    </source>
</evidence>
<dbReference type="InterPro" id="IPR029753">
    <property type="entry name" value="D-isomer_DH_CS"/>
</dbReference>
<dbReference type="Proteomes" id="UP001149140">
    <property type="component" value="Unassembled WGS sequence"/>
</dbReference>
<dbReference type="CDD" id="cd05299">
    <property type="entry name" value="CtBP_dh"/>
    <property type="match status" value="1"/>
</dbReference>
<dbReference type="PANTHER" id="PTHR43761:SF1">
    <property type="entry name" value="D-ISOMER SPECIFIC 2-HYDROXYACID DEHYDROGENASE CATALYTIC DOMAIN-CONTAINING PROTEIN-RELATED"/>
    <property type="match status" value="1"/>
</dbReference>
<proteinExistence type="inferred from homology"/>
<dbReference type="AlphaFoldDB" id="A0A9X3MML3"/>
<evidence type="ECO:0000313" key="8">
    <source>
        <dbReference type="Proteomes" id="UP001149140"/>
    </source>
</evidence>
<dbReference type="Gene3D" id="3.40.50.720">
    <property type="entry name" value="NAD(P)-binding Rossmann-like Domain"/>
    <property type="match status" value="2"/>
</dbReference>
<evidence type="ECO:0000259" key="5">
    <source>
        <dbReference type="Pfam" id="PF00389"/>
    </source>
</evidence>
<dbReference type="EMBL" id="JAPDOD010000002">
    <property type="protein sequence ID" value="MDA0159244.1"/>
    <property type="molecule type" value="Genomic_DNA"/>
</dbReference>
<feature type="domain" description="D-isomer specific 2-hydroxyacid dehydrogenase catalytic" evidence="5">
    <location>
        <begin position="35"/>
        <end position="312"/>
    </location>
</feature>
<evidence type="ECO:0000256" key="1">
    <source>
        <dbReference type="ARBA" id="ARBA00005854"/>
    </source>
</evidence>
<comment type="caution">
    <text evidence="7">The sequence shown here is derived from an EMBL/GenBank/DDBJ whole genome shotgun (WGS) entry which is preliminary data.</text>
</comment>
<dbReference type="InterPro" id="IPR050418">
    <property type="entry name" value="D-iso_2-hydroxyacid_DH_PdxB"/>
</dbReference>
<comment type="similarity">
    <text evidence="1 4">Belongs to the D-isomer specific 2-hydroxyacid dehydrogenase family.</text>
</comment>
<sequence>MTVVCAIDHRFEDLTLERGTLGAGVEVRDARGLGLDACADADGILVGARLRLDAAALAALPRCRAIVRYGVGVDNVDVEAAAAAGIWVAFVPDYCIEEVADHALAMLLALNRRLVALDATVREGSWGVPAGLPVHRLSECTLGVVGFGRIGEALGRRGAALGMTVLAADPVRPAAEIVAAGAEPVALDELVARADYVSLHAPPARDGGAVLSAERIATMKPGACVVNVARGGLVDEPALIAALASGALGGAALDVAAAEPLTPPNPLLEAPNVLVSPHAAWYSIEAVRELRTKAAAEVGRVLAGGEPRFAANRPVA</sequence>
<keyword evidence="8" id="KW-1185">Reference proteome</keyword>
<dbReference type="GO" id="GO:0016616">
    <property type="term" value="F:oxidoreductase activity, acting on the CH-OH group of donors, NAD or NADP as acceptor"/>
    <property type="evidence" value="ECO:0007669"/>
    <property type="project" value="InterPro"/>
</dbReference>